<accession>A0A1I6AQZ0</accession>
<sequence length="397" mass="41315">MAAAGAVAVSATGCGPDVPHPPAPDVVPHGYVEGAEETAEAQPRLVVADRETGTVRVVDLITERVSDVGRVSDVRGIHGDGRFAYLAEGTGTVRVVDGGAWTVDHVDHVHYYRAAIREVGTVPGGRPVSVHSDSALTAVSGADGTVHLLDRARLEAGTVARTGTISLPPGGGGAVPWREHLLVPAAPPGQPAGTVEVRDRRGHPVSTVEPACPSPRGTAVTRRGVVFGCADGALLVTERDGAFHGEKIPYPRPVPEAERAVEFAHRPAGTTLAAKAGERGVWSLDLTRGTWTFLETGPAVAVNAVGEGAPLLALTADGVLHAYDTATGERTAHRPVLAAPVDESDPALPVIHVDPARAYVNDVAAGIIHEIDYTDRLRQARTFHVGGRASHMVETGR</sequence>
<dbReference type="STRING" id="587909.SAMN05421810_11419"/>
<keyword evidence="3" id="KW-1185">Reference proteome</keyword>
<evidence type="ECO:0000313" key="2">
    <source>
        <dbReference type="EMBL" id="SFQ71062.1"/>
    </source>
</evidence>
<feature type="region of interest" description="Disordered" evidence="1">
    <location>
        <begin position="188"/>
        <end position="216"/>
    </location>
</feature>
<evidence type="ECO:0000256" key="1">
    <source>
        <dbReference type="SAM" id="MobiDB-lite"/>
    </source>
</evidence>
<dbReference type="InterPro" id="IPR015943">
    <property type="entry name" value="WD40/YVTN_repeat-like_dom_sf"/>
</dbReference>
<dbReference type="Proteomes" id="UP000198727">
    <property type="component" value="Unassembled WGS sequence"/>
</dbReference>
<dbReference type="AlphaFoldDB" id="A0A1I6AQZ0"/>
<organism evidence="2 3">
    <name type="scientific">Amycolatopsis arida</name>
    <dbReference type="NCBI Taxonomy" id="587909"/>
    <lineage>
        <taxon>Bacteria</taxon>
        <taxon>Bacillati</taxon>
        <taxon>Actinomycetota</taxon>
        <taxon>Actinomycetes</taxon>
        <taxon>Pseudonocardiales</taxon>
        <taxon>Pseudonocardiaceae</taxon>
        <taxon>Amycolatopsis</taxon>
    </lineage>
</organism>
<dbReference type="RefSeq" id="WP_243859325.1">
    <property type="nucleotide sequence ID" value="NZ_FOWW01000014.1"/>
</dbReference>
<evidence type="ECO:0008006" key="4">
    <source>
        <dbReference type="Google" id="ProtNLM"/>
    </source>
</evidence>
<dbReference type="SUPFAM" id="SSF50969">
    <property type="entry name" value="YVTN repeat-like/Quinoprotein amine dehydrogenase"/>
    <property type="match status" value="1"/>
</dbReference>
<dbReference type="EMBL" id="FOWW01000014">
    <property type="protein sequence ID" value="SFQ71062.1"/>
    <property type="molecule type" value="Genomic_DNA"/>
</dbReference>
<dbReference type="InterPro" id="IPR011044">
    <property type="entry name" value="Quino_amine_DH_bsu"/>
</dbReference>
<proteinExistence type="predicted"/>
<evidence type="ECO:0000313" key="3">
    <source>
        <dbReference type="Proteomes" id="UP000198727"/>
    </source>
</evidence>
<gene>
    <name evidence="2" type="ORF">SAMN05421810_11419</name>
</gene>
<name>A0A1I6AQZ0_9PSEU</name>
<protein>
    <recommendedName>
        <fullName evidence="4">ABC transporter</fullName>
    </recommendedName>
</protein>
<dbReference type="Gene3D" id="2.130.10.10">
    <property type="entry name" value="YVTN repeat-like/Quinoprotein amine dehydrogenase"/>
    <property type="match status" value="1"/>
</dbReference>
<reference evidence="3" key="1">
    <citation type="submission" date="2016-10" db="EMBL/GenBank/DDBJ databases">
        <authorList>
            <person name="Varghese N."/>
            <person name="Submissions S."/>
        </authorList>
    </citation>
    <scope>NUCLEOTIDE SEQUENCE [LARGE SCALE GENOMIC DNA]</scope>
    <source>
        <strain evidence="3">CGMCC 4.5579</strain>
    </source>
</reference>